<sequence>MSIPKMSINIGILLTILGILSYILTDFASVTALIPAFFGIVFAGLGFWGTRSESMRKHTMHAALLLALLGLGGSFSGLISVFGALAGTMPERMSAAVSQSIMAVICIIFLIAGIKSFVDARKKQAE</sequence>
<dbReference type="RefSeq" id="WP_237854230.1">
    <property type="nucleotide sequence ID" value="NZ_JAKLWS010000011.1"/>
</dbReference>
<feature type="transmembrane region" description="Helical" evidence="1">
    <location>
        <begin position="30"/>
        <end position="50"/>
    </location>
</feature>
<keyword evidence="1" id="KW-0812">Transmembrane</keyword>
<dbReference type="EMBL" id="JAKLWS010000011">
    <property type="protein sequence ID" value="MCG2589019.1"/>
    <property type="molecule type" value="Genomic_DNA"/>
</dbReference>
<keyword evidence="1" id="KW-0472">Membrane</keyword>
<feature type="transmembrane region" description="Helical" evidence="1">
    <location>
        <begin position="7"/>
        <end position="24"/>
    </location>
</feature>
<reference evidence="2" key="1">
    <citation type="submission" date="2022-01" db="EMBL/GenBank/DDBJ databases">
        <authorList>
            <person name="Wang Y."/>
        </authorList>
    </citation>
    <scope>NUCLEOTIDE SEQUENCE</scope>
    <source>
        <strain evidence="2">WB101</strain>
    </source>
</reference>
<keyword evidence="3" id="KW-1185">Reference proteome</keyword>
<comment type="caution">
    <text evidence="2">The sequence shown here is derived from an EMBL/GenBank/DDBJ whole genome shotgun (WGS) entry which is preliminary data.</text>
</comment>
<evidence type="ECO:0000256" key="1">
    <source>
        <dbReference type="SAM" id="Phobius"/>
    </source>
</evidence>
<name>A0ABS9KDS6_9BACT</name>
<organism evidence="2 3">
    <name type="scientific">Rhodohalobacter sulfatireducens</name>
    <dbReference type="NCBI Taxonomy" id="2911366"/>
    <lineage>
        <taxon>Bacteria</taxon>
        <taxon>Pseudomonadati</taxon>
        <taxon>Balneolota</taxon>
        <taxon>Balneolia</taxon>
        <taxon>Balneolales</taxon>
        <taxon>Balneolaceae</taxon>
        <taxon>Rhodohalobacter</taxon>
    </lineage>
</organism>
<protein>
    <recommendedName>
        <fullName evidence="4">MotA/TolQ/ExbB proton channel domain-containing protein</fullName>
    </recommendedName>
</protein>
<feature type="transmembrane region" description="Helical" evidence="1">
    <location>
        <begin position="62"/>
        <end position="85"/>
    </location>
</feature>
<keyword evidence="1" id="KW-1133">Transmembrane helix</keyword>
<feature type="transmembrane region" description="Helical" evidence="1">
    <location>
        <begin position="97"/>
        <end position="118"/>
    </location>
</feature>
<evidence type="ECO:0000313" key="3">
    <source>
        <dbReference type="Proteomes" id="UP001165366"/>
    </source>
</evidence>
<accession>A0ABS9KDS6</accession>
<proteinExistence type="predicted"/>
<gene>
    <name evidence="2" type="ORF">L6773_10595</name>
</gene>
<reference evidence="2" key="2">
    <citation type="submission" date="2024-05" db="EMBL/GenBank/DDBJ databases">
        <title>Rhodohalobacter halophilus gen. nov., sp. nov., a moderately halophilic member of the family Balneolaceae.</title>
        <authorList>
            <person name="Xia J."/>
        </authorList>
    </citation>
    <scope>NUCLEOTIDE SEQUENCE</scope>
    <source>
        <strain evidence="2">WB101</strain>
    </source>
</reference>
<evidence type="ECO:0000313" key="2">
    <source>
        <dbReference type="EMBL" id="MCG2589019.1"/>
    </source>
</evidence>
<evidence type="ECO:0008006" key="4">
    <source>
        <dbReference type="Google" id="ProtNLM"/>
    </source>
</evidence>
<dbReference type="Proteomes" id="UP001165366">
    <property type="component" value="Unassembled WGS sequence"/>
</dbReference>